<dbReference type="InterPro" id="IPR047549">
    <property type="entry name" value="BICC1_KH-I_rpt1"/>
</dbReference>
<dbReference type="Proteomes" id="UP001159405">
    <property type="component" value="Unassembled WGS sequence"/>
</dbReference>
<evidence type="ECO:0000259" key="5">
    <source>
        <dbReference type="PROSITE" id="PS50105"/>
    </source>
</evidence>
<evidence type="ECO:0000256" key="4">
    <source>
        <dbReference type="SAM" id="MobiDB-lite"/>
    </source>
</evidence>
<gene>
    <name evidence="6" type="ORF">PLOB_00009353</name>
</gene>
<dbReference type="Pfam" id="PF22985">
    <property type="entry name" value="KH_BICC1"/>
    <property type="match status" value="2"/>
</dbReference>
<feature type="compositionally biased region" description="Polar residues" evidence="4">
    <location>
        <begin position="649"/>
        <end position="676"/>
    </location>
</feature>
<dbReference type="PANTHER" id="PTHR10627">
    <property type="entry name" value="SCP160"/>
    <property type="match status" value="1"/>
</dbReference>
<feature type="compositionally biased region" description="Polar residues" evidence="4">
    <location>
        <begin position="549"/>
        <end position="568"/>
    </location>
</feature>
<dbReference type="SMART" id="SM00322">
    <property type="entry name" value="KH"/>
    <property type="match status" value="3"/>
</dbReference>
<evidence type="ECO:0000313" key="6">
    <source>
        <dbReference type="EMBL" id="CAH3168642.1"/>
    </source>
</evidence>
<proteinExistence type="inferred from homology"/>
<evidence type="ECO:0000256" key="2">
    <source>
        <dbReference type="ARBA" id="ARBA00022737"/>
    </source>
</evidence>
<dbReference type="InterPro" id="IPR001660">
    <property type="entry name" value="SAM"/>
</dbReference>
<comment type="caution">
    <text evidence="6">The sequence shown here is derived from an EMBL/GenBank/DDBJ whole genome shotgun (WGS) entry which is preliminary data.</text>
</comment>
<name>A0ABN8QU41_9CNID</name>
<keyword evidence="7" id="KW-1185">Reference proteome</keyword>
<keyword evidence="2" id="KW-0677">Repeat</keyword>
<dbReference type="SUPFAM" id="SSF54791">
    <property type="entry name" value="Eukaryotic type KH-domain (KH-domain type I)"/>
    <property type="match status" value="2"/>
</dbReference>
<dbReference type="Gene3D" id="3.30.310.270">
    <property type="match status" value="2"/>
</dbReference>
<dbReference type="EMBL" id="CALNXK010000146">
    <property type="protein sequence ID" value="CAH3168642.1"/>
    <property type="molecule type" value="Genomic_DNA"/>
</dbReference>
<dbReference type="CDD" id="cd22421">
    <property type="entry name" value="KH-I_BICC1_rpt2"/>
    <property type="match status" value="1"/>
</dbReference>
<dbReference type="SMART" id="SM00454">
    <property type="entry name" value="SAM"/>
    <property type="match status" value="1"/>
</dbReference>
<evidence type="ECO:0000313" key="7">
    <source>
        <dbReference type="Proteomes" id="UP001159405"/>
    </source>
</evidence>
<dbReference type="PROSITE" id="PS50084">
    <property type="entry name" value="KH_TYPE_1"/>
    <property type="match status" value="2"/>
</dbReference>
<dbReference type="CDD" id="cd22422">
    <property type="entry name" value="KH-I_BICC1_rpt3"/>
    <property type="match status" value="1"/>
</dbReference>
<dbReference type="InterPro" id="IPR054727">
    <property type="entry name" value="BICC1_KH"/>
</dbReference>
<feature type="domain" description="SAM" evidence="5">
    <location>
        <begin position="849"/>
        <end position="908"/>
    </location>
</feature>
<dbReference type="InterPro" id="IPR047553">
    <property type="entry name" value="BICC1_KH-I_rpt3"/>
</dbReference>
<feature type="region of interest" description="Disordered" evidence="4">
    <location>
        <begin position="906"/>
        <end position="932"/>
    </location>
</feature>
<dbReference type="InterPro" id="IPR013761">
    <property type="entry name" value="SAM/pointed_sf"/>
</dbReference>
<dbReference type="InterPro" id="IPR036612">
    <property type="entry name" value="KH_dom_type_1_sf"/>
</dbReference>
<dbReference type="Pfam" id="PF00536">
    <property type="entry name" value="SAM_1"/>
    <property type="match status" value="1"/>
</dbReference>
<dbReference type="Gene3D" id="1.10.150.50">
    <property type="entry name" value="Transcription Factor, Ets-1"/>
    <property type="match status" value="1"/>
</dbReference>
<evidence type="ECO:0000256" key="3">
    <source>
        <dbReference type="PROSITE-ProRule" id="PRU00117"/>
    </source>
</evidence>
<accession>A0ABN8QU41</accession>
<sequence>MKMATGLEFCEDEGDLLGDDVNEERDPNFVEERFRVDRRKLEQMLQAAVEGCGQTGEEFFQKIMEETATTITWPSKLKIGAKSKKDPHIKVAGLPESVRQAKEKVMAVLDTKSSRVTLKMDVSYTDHSHIIGKGGGNIKQVMHDTGCHIHFPDSNRGATSEKSNQVSIAGQPLGVESARRQIRDLQPLVLTFELPLSGRLPSDSSSPAIQQIAQACNVTITFKQRPRAGSQTAIIRGSQQHVAGIKDAISHLVEHFTAKIASSVPVNMQIDIAPQHHLFIIGRNGVNIKQIMQQTGASISFPDPNGTQRKGTVFITGTVESVIHARAQLIECLPLVLMFDLREEDGDIDNTKLNTIMEAYDVFVSVKPKPKQPSKSVIVKSAEKNVENMFIARLDILGLDSNENHASSPAFSTTGLVNHDQCTASLDNLSRNYFSMLNLTSAPQRYIQGHLNGHSSPTLSPVDPSASNPNPWLTSAVSPTSPTISNMITAHPLINCVTSYPTSPPPPPGLGPPVTLTSMANNLPSGYLLNYTGSTPTSDGYINSLSTGSTQGCLSKSQSQLNQRNGSPLGQRVPSPVGTIGQGPGSRTFRPIDRQSLNGSPLRRSSSGSLSPRSQTSTSPLTVDDDANHHSMVNGNDLTDSIPYHDSQMHGSNGGSQSPVGSSSNHSKRQASQLLSGTKHVNFKTSSSSLSSDSSELDDSNSSAVLLQRIPPNTPTQTADKYDYMKTMATVAMQRKVVVDEVRTPTNTWSGLGFSKSMPGSAIKELLDFKANNKGNLLPYNGPLNGSFESSNPSSLFCCGPRESRGRSSFEATLMTERFEEEELSNESSRAGAIGSRRNSCSSLSHCSELFDLFEKIGLTKYYSIFQEQEVDLPTFMTLTEEDLKELGITAFGARKKMLLTIQDMKNTPNVETKQPNPSPADPPGLSRSLFSDHSFNPLPFYRRHPGGIASRSGKW</sequence>
<feature type="compositionally biased region" description="Low complexity" evidence="4">
    <location>
        <begin position="600"/>
        <end position="622"/>
    </location>
</feature>
<protein>
    <recommendedName>
        <fullName evidence="5">SAM domain-containing protein</fullName>
    </recommendedName>
</protein>
<reference evidence="6 7" key="1">
    <citation type="submission" date="2022-05" db="EMBL/GenBank/DDBJ databases">
        <authorList>
            <consortium name="Genoscope - CEA"/>
            <person name="William W."/>
        </authorList>
    </citation>
    <scope>NUCLEOTIDE SEQUENCE [LARGE SCALE GENOMIC DNA]</scope>
</reference>
<dbReference type="PANTHER" id="PTHR10627:SF69">
    <property type="entry name" value="PROTEIN BICAUDAL C"/>
    <property type="match status" value="1"/>
</dbReference>
<dbReference type="InterPro" id="IPR004088">
    <property type="entry name" value="KH_dom_type_1"/>
</dbReference>
<organism evidence="6 7">
    <name type="scientific">Porites lobata</name>
    <dbReference type="NCBI Taxonomy" id="104759"/>
    <lineage>
        <taxon>Eukaryota</taxon>
        <taxon>Metazoa</taxon>
        <taxon>Cnidaria</taxon>
        <taxon>Anthozoa</taxon>
        <taxon>Hexacorallia</taxon>
        <taxon>Scleractinia</taxon>
        <taxon>Fungiina</taxon>
        <taxon>Poritidae</taxon>
        <taxon>Porites</taxon>
    </lineage>
</organism>
<keyword evidence="3" id="KW-0694">RNA-binding</keyword>
<dbReference type="CDD" id="cd22420">
    <property type="entry name" value="KH-I_BICC1_rpt1"/>
    <property type="match status" value="1"/>
</dbReference>
<dbReference type="InterPro" id="IPR047554">
    <property type="entry name" value="BICC1_KH-I_rpt2"/>
</dbReference>
<dbReference type="SUPFAM" id="SSF47769">
    <property type="entry name" value="SAM/Pointed domain"/>
    <property type="match status" value="1"/>
</dbReference>
<dbReference type="PROSITE" id="PS50105">
    <property type="entry name" value="SAM_DOMAIN"/>
    <property type="match status" value="1"/>
</dbReference>
<dbReference type="Pfam" id="PF00013">
    <property type="entry name" value="KH_1"/>
    <property type="match status" value="2"/>
</dbReference>
<feature type="compositionally biased region" description="Polar residues" evidence="4">
    <location>
        <begin position="906"/>
        <end position="916"/>
    </location>
</feature>
<dbReference type="Pfam" id="PF24234">
    <property type="entry name" value="KH_BICC1_1st"/>
    <property type="match status" value="1"/>
</dbReference>
<evidence type="ECO:0000256" key="1">
    <source>
        <dbReference type="ARBA" id="ARBA00007662"/>
    </source>
</evidence>
<comment type="similarity">
    <text evidence="1">Belongs to the BicC family.</text>
</comment>
<feature type="region of interest" description="Disordered" evidence="4">
    <location>
        <begin position="549"/>
        <end position="704"/>
    </location>
</feature>
<dbReference type="InterPro" id="IPR004087">
    <property type="entry name" value="KH_dom"/>
</dbReference>
<feature type="region of interest" description="Disordered" evidence="4">
    <location>
        <begin position="452"/>
        <end position="471"/>
    </location>
</feature>
<feature type="compositionally biased region" description="Polar residues" evidence="4">
    <location>
        <begin position="453"/>
        <end position="471"/>
    </location>
</feature>